<organism evidence="2 3">
    <name type="scientific">Bythopirellula polymerisocia</name>
    <dbReference type="NCBI Taxonomy" id="2528003"/>
    <lineage>
        <taxon>Bacteria</taxon>
        <taxon>Pseudomonadati</taxon>
        <taxon>Planctomycetota</taxon>
        <taxon>Planctomycetia</taxon>
        <taxon>Pirellulales</taxon>
        <taxon>Lacipirellulaceae</taxon>
        <taxon>Bythopirellula</taxon>
    </lineage>
</organism>
<dbReference type="Proteomes" id="UP000318437">
    <property type="component" value="Unassembled WGS sequence"/>
</dbReference>
<evidence type="ECO:0008006" key="4">
    <source>
        <dbReference type="Google" id="ProtNLM"/>
    </source>
</evidence>
<evidence type="ECO:0000313" key="2">
    <source>
        <dbReference type="EMBL" id="TWU22594.1"/>
    </source>
</evidence>
<evidence type="ECO:0000313" key="3">
    <source>
        <dbReference type="Proteomes" id="UP000318437"/>
    </source>
</evidence>
<dbReference type="EMBL" id="SJPS01000007">
    <property type="protein sequence ID" value="TWU22594.1"/>
    <property type="molecule type" value="Genomic_DNA"/>
</dbReference>
<comment type="caution">
    <text evidence="2">The sequence shown here is derived from an EMBL/GenBank/DDBJ whole genome shotgun (WGS) entry which is preliminary data.</text>
</comment>
<protein>
    <recommendedName>
        <fullName evidence="4">Extracellular repeat, HAF family</fullName>
    </recommendedName>
</protein>
<dbReference type="OrthoDB" id="229996at2"/>
<keyword evidence="3" id="KW-1185">Reference proteome</keyword>
<accession>A0A5C6CGA9</accession>
<feature type="chain" id="PRO_5022658870" description="Extracellular repeat, HAF family" evidence="1">
    <location>
        <begin position="24"/>
        <end position="387"/>
    </location>
</feature>
<sequence length="387" mass="39457" precursor="true">MRTTTSVAKVFVTCLSLCVPASAQSFMGLGDLPGGDFESITRNLSADGKFVTGSSSTTNGTEAFLWTEETGMVGLGAPLGSQDSFGTAVSNDGSTVVGLHGELSSIRAMRWTAGGGPVDFDPFPVGAASRLANGLSADGSTIVGGFQPGEFQNAIAFHWSGGTLTQIDDTAEASAVSADGSVVVGTDLILGTPPATNEAFIWTAVDGLTRLGFLPGGSGDSSATGISADGRVVVGAGNNSSGFAEAFRWTEGGGMVGLGDLPGGMFQSVASDTTADGGIVVGNSIVGLITSPLGVGPDFDPFIWDESHGMRNLVDVLTNDYGLGSELADWNLTDATAISDDGTVIIGYGINPNGKFEGWIAQIPEPCTALLGVLMCWGLLLQRKWFS</sequence>
<evidence type="ECO:0000256" key="1">
    <source>
        <dbReference type="SAM" id="SignalP"/>
    </source>
</evidence>
<dbReference type="AlphaFoldDB" id="A0A5C6CGA9"/>
<name>A0A5C6CGA9_9BACT</name>
<proteinExistence type="predicted"/>
<feature type="signal peptide" evidence="1">
    <location>
        <begin position="1"/>
        <end position="23"/>
    </location>
</feature>
<keyword evidence="1" id="KW-0732">Signal</keyword>
<gene>
    <name evidence="2" type="ORF">Pla144_40540</name>
</gene>
<dbReference type="InterPro" id="IPR014262">
    <property type="entry name" value="HAF_rpt"/>
</dbReference>
<dbReference type="RefSeq" id="WP_146452363.1">
    <property type="nucleotide sequence ID" value="NZ_SJPS01000007.1"/>
</dbReference>
<reference evidence="2 3" key="1">
    <citation type="submission" date="2019-02" db="EMBL/GenBank/DDBJ databases">
        <title>Deep-cultivation of Planctomycetes and their phenomic and genomic characterization uncovers novel biology.</title>
        <authorList>
            <person name="Wiegand S."/>
            <person name="Jogler M."/>
            <person name="Boedeker C."/>
            <person name="Pinto D."/>
            <person name="Vollmers J."/>
            <person name="Rivas-Marin E."/>
            <person name="Kohn T."/>
            <person name="Peeters S.H."/>
            <person name="Heuer A."/>
            <person name="Rast P."/>
            <person name="Oberbeckmann S."/>
            <person name="Bunk B."/>
            <person name="Jeske O."/>
            <person name="Meyerdierks A."/>
            <person name="Storesund J.E."/>
            <person name="Kallscheuer N."/>
            <person name="Luecker S."/>
            <person name="Lage O.M."/>
            <person name="Pohl T."/>
            <person name="Merkel B.J."/>
            <person name="Hornburger P."/>
            <person name="Mueller R.-W."/>
            <person name="Bruemmer F."/>
            <person name="Labrenz M."/>
            <person name="Spormann A.M."/>
            <person name="Op Den Camp H."/>
            <person name="Overmann J."/>
            <person name="Amann R."/>
            <person name="Jetten M.S.M."/>
            <person name="Mascher T."/>
            <person name="Medema M.H."/>
            <person name="Devos D.P."/>
            <person name="Kaster A.-K."/>
            <person name="Ovreas L."/>
            <person name="Rohde M."/>
            <person name="Galperin M.Y."/>
            <person name="Jogler C."/>
        </authorList>
    </citation>
    <scope>NUCLEOTIDE SEQUENCE [LARGE SCALE GENOMIC DNA]</scope>
    <source>
        <strain evidence="2 3">Pla144</strain>
    </source>
</reference>
<dbReference type="NCBIfam" id="TIGR02913">
    <property type="entry name" value="HAF_rpt"/>
    <property type="match status" value="2"/>
</dbReference>